<feature type="transmembrane region" description="Helical" evidence="1">
    <location>
        <begin position="643"/>
        <end position="661"/>
    </location>
</feature>
<evidence type="ECO:0000313" key="4">
    <source>
        <dbReference type="Proteomes" id="UP000752292"/>
    </source>
</evidence>
<feature type="transmembrane region" description="Helical" evidence="1">
    <location>
        <begin position="61"/>
        <end position="83"/>
    </location>
</feature>
<dbReference type="PANTHER" id="PTHR35342:SF5">
    <property type="entry name" value="TRICARBOXYLIC TRANSPORT PROTEIN"/>
    <property type="match status" value="1"/>
</dbReference>
<feature type="transmembrane region" description="Helical" evidence="1">
    <location>
        <begin position="468"/>
        <end position="490"/>
    </location>
</feature>
<feature type="transmembrane region" description="Helical" evidence="1">
    <location>
        <begin position="603"/>
        <end position="631"/>
    </location>
</feature>
<proteinExistence type="predicted"/>
<feature type="transmembrane region" description="Helical" evidence="1">
    <location>
        <begin position="199"/>
        <end position="217"/>
    </location>
</feature>
<name>A0A933E8F2_UNCTE</name>
<feature type="transmembrane region" description="Helical" evidence="1">
    <location>
        <begin position="390"/>
        <end position="408"/>
    </location>
</feature>
<feature type="transmembrane region" description="Helical" evidence="1">
    <location>
        <begin position="316"/>
        <end position="340"/>
    </location>
</feature>
<feature type="domain" description="DUF112" evidence="2">
    <location>
        <begin position="23"/>
        <end position="445"/>
    </location>
</feature>
<dbReference type="Pfam" id="PF01970">
    <property type="entry name" value="TctA"/>
    <property type="match status" value="1"/>
</dbReference>
<protein>
    <submittedName>
        <fullName evidence="3">Tripartite tricarboxylate transporter permease</fullName>
    </submittedName>
</protein>
<comment type="caution">
    <text evidence="3">The sequence shown here is derived from an EMBL/GenBank/DDBJ whole genome shotgun (WGS) entry which is preliminary data.</text>
</comment>
<dbReference type="EMBL" id="JACQRX010000287">
    <property type="protein sequence ID" value="MBI4252111.1"/>
    <property type="molecule type" value="Genomic_DNA"/>
</dbReference>
<feature type="transmembrane region" description="Helical" evidence="1">
    <location>
        <begin position="170"/>
        <end position="187"/>
    </location>
</feature>
<sequence>MTEILQASAAGFTQVFTWPAFGLMLVGVAVGFAVGILPGLGGPTTLALMLPFIFRMTPVEAFSFLLGMVSVTATTGDITSILFGVPGEGTASATVVDGHPMAKKGEAGRALGAALMSSLIGAVFGAFALALAVPIVQPLVLSVGSPELFMFALLGTTMIASLSGRTPLKGLISGCFGFLLAMVGLEATASIERYTFEQLFLWDGVGLLPVTLGLFAVPETIDLAVRGTSIAQRDVGRLGGVMEGVKDTFRHGWLVIRCSAIGTYIGIIPGMGGAVSQWAAYAHAAQSVADRDRMGKGAIEGVLGPGAANNATLGGALVPTVAFGVPGSLSTAILLGAFLIQGLVPGPPMLLPEADGGHLSLTFSMVWIIVVSNLITVAVCFLFLNQLARITFVRGSLLIPFILFLIYLGAFAEKNAPEDMIVMLLFGVIGWAMVKLDWPRPPLLLGLVLGPLAENRLFLSMSSYGWGWAARPGVLTLLALMLLGIFYPVLQRWRFRRRVRDTYPPLLQETPGREGAGPLRPGRGAAFSLFLALFFAAAIWLSRGFPGRAALFPWAIGVPGLLMTLLQLGFDLLGKEGRGSLESLAGAGPVPPPGVGLRRTLAIWGWIAALPVAAWLVGFSLGVFLVMFLYLKAGAQEGWRISLALSAGGFLFVFGLMDWALQMPLPAGLLWSAP</sequence>
<feature type="transmembrane region" description="Helical" evidence="1">
    <location>
        <begin position="148"/>
        <end position="164"/>
    </location>
</feature>
<gene>
    <name evidence="3" type="ORF">HY618_06590</name>
</gene>
<feature type="transmembrane region" description="Helical" evidence="1">
    <location>
        <begin position="361"/>
        <end position="384"/>
    </location>
</feature>
<dbReference type="Proteomes" id="UP000752292">
    <property type="component" value="Unassembled WGS sequence"/>
</dbReference>
<accession>A0A933E8F2</accession>
<keyword evidence="1" id="KW-1133">Transmembrane helix</keyword>
<evidence type="ECO:0000313" key="3">
    <source>
        <dbReference type="EMBL" id="MBI4252111.1"/>
    </source>
</evidence>
<dbReference type="AlphaFoldDB" id="A0A933E8F2"/>
<evidence type="ECO:0000259" key="2">
    <source>
        <dbReference type="Pfam" id="PF01970"/>
    </source>
</evidence>
<feature type="transmembrane region" description="Helical" evidence="1">
    <location>
        <begin position="20"/>
        <end position="40"/>
    </location>
</feature>
<reference evidence="3" key="1">
    <citation type="submission" date="2020-07" db="EMBL/GenBank/DDBJ databases">
        <title>Huge and variable diversity of episymbiotic CPR bacteria and DPANN archaea in groundwater ecosystems.</title>
        <authorList>
            <person name="He C.Y."/>
            <person name="Keren R."/>
            <person name="Whittaker M."/>
            <person name="Farag I.F."/>
            <person name="Doudna J."/>
            <person name="Cate J.H.D."/>
            <person name="Banfield J.F."/>
        </authorList>
    </citation>
    <scope>NUCLEOTIDE SEQUENCE</scope>
    <source>
        <strain evidence="3">NC_groundwater_1370_Ag_S-0.2um_69_93</strain>
    </source>
</reference>
<feature type="transmembrane region" description="Helical" evidence="1">
    <location>
        <begin position="525"/>
        <end position="545"/>
    </location>
</feature>
<keyword evidence="1" id="KW-0472">Membrane</keyword>
<dbReference type="InterPro" id="IPR002823">
    <property type="entry name" value="DUF112_TM"/>
</dbReference>
<organism evidence="3 4">
    <name type="scientific">Tectimicrobiota bacterium</name>
    <dbReference type="NCBI Taxonomy" id="2528274"/>
    <lineage>
        <taxon>Bacteria</taxon>
        <taxon>Pseudomonadati</taxon>
        <taxon>Nitrospinota/Tectimicrobiota group</taxon>
        <taxon>Candidatus Tectimicrobiota</taxon>
    </lineage>
</organism>
<feature type="transmembrane region" description="Helical" evidence="1">
    <location>
        <begin position="110"/>
        <end position="136"/>
    </location>
</feature>
<keyword evidence="1" id="KW-0812">Transmembrane</keyword>
<evidence type="ECO:0000256" key="1">
    <source>
        <dbReference type="SAM" id="Phobius"/>
    </source>
</evidence>
<dbReference type="PANTHER" id="PTHR35342">
    <property type="entry name" value="TRICARBOXYLIC TRANSPORT PROTEIN"/>
    <property type="match status" value="1"/>
</dbReference>